<keyword evidence="9" id="KW-1185">Reference proteome</keyword>
<feature type="domain" description="Tyr recombinase" evidence="6">
    <location>
        <begin position="178"/>
        <end position="372"/>
    </location>
</feature>
<organism evidence="8 9">
    <name type="scientific">Alkalicaulis satelles</name>
    <dbReference type="NCBI Taxonomy" id="2609175"/>
    <lineage>
        <taxon>Bacteria</taxon>
        <taxon>Pseudomonadati</taxon>
        <taxon>Pseudomonadota</taxon>
        <taxon>Alphaproteobacteria</taxon>
        <taxon>Maricaulales</taxon>
        <taxon>Maricaulaceae</taxon>
        <taxon>Alkalicaulis</taxon>
    </lineage>
</organism>
<dbReference type="Pfam" id="PF14659">
    <property type="entry name" value="Phage_int_SAM_3"/>
    <property type="match status" value="1"/>
</dbReference>
<dbReference type="PANTHER" id="PTHR30349">
    <property type="entry name" value="PHAGE INTEGRASE-RELATED"/>
    <property type="match status" value="1"/>
</dbReference>
<feature type="domain" description="Core-binding (CB)" evidence="7">
    <location>
        <begin position="74"/>
        <end position="156"/>
    </location>
</feature>
<name>A0A5M6ZAY0_9PROT</name>
<dbReference type="InterPro" id="IPR010998">
    <property type="entry name" value="Integrase_recombinase_N"/>
</dbReference>
<dbReference type="PROSITE" id="PS51900">
    <property type="entry name" value="CB"/>
    <property type="match status" value="1"/>
</dbReference>
<dbReference type="InterPro" id="IPR002104">
    <property type="entry name" value="Integrase_catalytic"/>
</dbReference>
<dbReference type="GO" id="GO:0003677">
    <property type="term" value="F:DNA binding"/>
    <property type="evidence" value="ECO:0007669"/>
    <property type="project" value="UniProtKB-UniRule"/>
</dbReference>
<dbReference type="InterPro" id="IPR050090">
    <property type="entry name" value="Tyrosine_recombinase_XerCD"/>
</dbReference>
<comment type="similarity">
    <text evidence="1">Belongs to the 'phage' integrase family.</text>
</comment>
<dbReference type="PROSITE" id="PS51898">
    <property type="entry name" value="TYR_RECOMBINASE"/>
    <property type="match status" value="1"/>
</dbReference>
<dbReference type="GO" id="GO:0006310">
    <property type="term" value="P:DNA recombination"/>
    <property type="evidence" value="ECO:0007669"/>
    <property type="project" value="UniProtKB-KW"/>
</dbReference>
<dbReference type="AlphaFoldDB" id="A0A5M6ZAY0"/>
<dbReference type="Gene3D" id="1.10.443.10">
    <property type="entry name" value="Intergrase catalytic core"/>
    <property type="match status" value="1"/>
</dbReference>
<sequence>MTASIGFYQGSGKMASVRKRVLPSGKTRWLVDFVDPAGNRRNRNFDRKRDADAFLDQVKAQIRAGTLVMDDQTVTVREACAAYMESAAVKTLEPSTWNQYEQHVRVHISPRLGELLLTHLSERRVYEFIDSLTAEASAVMARKVLATLKRIITDAQRRGQVGRNVIIDKQIRVCGASQFQKRLPERRELQRLLAASDPDTRVLFLTAMLTGLRRGELRALSWDDVRFEERVIRVRRSARETGTIKATKTRKGHRDIPMGANLIHELKAWKLRCPTGPAQLVFPNGAGRVESGSNIWNRRFVPAMKAAGLVDQEGKPVFRFHDLRHAAAALFIEQGMGPKRIQDLMGHASIQMTFDTYGYLFRDDDRDAQAAEGVAARLLGSG</sequence>
<evidence type="ECO:0000256" key="5">
    <source>
        <dbReference type="PROSITE-ProRule" id="PRU01248"/>
    </source>
</evidence>
<reference evidence="8 9" key="1">
    <citation type="submission" date="2019-09" db="EMBL/GenBank/DDBJ databases">
        <authorList>
            <person name="Kevbrin V."/>
            <person name="Grouzdev D.S."/>
        </authorList>
    </citation>
    <scope>NUCLEOTIDE SEQUENCE [LARGE SCALE GENOMIC DNA]</scope>
    <source>
        <strain evidence="8 9">G-192</strain>
    </source>
</reference>
<evidence type="ECO:0000256" key="4">
    <source>
        <dbReference type="ARBA" id="ARBA00023172"/>
    </source>
</evidence>
<dbReference type="InterPro" id="IPR013762">
    <property type="entry name" value="Integrase-like_cat_sf"/>
</dbReference>
<evidence type="ECO:0000259" key="7">
    <source>
        <dbReference type="PROSITE" id="PS51900"/>
    </source>
</evidence>
<dbReference type="InterPro" id="IPR044068">
    <property type="entry name" value="CB"/>
</dbReference>
<proteinExistence type="inferred from homology"/>
<keyword evidence="3 5" id="KW-0238">DNA-binding</keyword>
<keyword evidence="4" id="KW-0233">DNA recombination</keyword>
<protein>
    <submittedName>
        <fullName evidence="8">Site-specific integrase</fullName>
    </submittedName>
</protein>
<dbReference type="Proteomes" id="UP000325122">
    <property type="component" value="Unassembled WGS sequence"/>
</dbReference>
<evidence type="ECO:0000259" key="6">
    <source>
        <dbReference type="PROSITE" id="PS51898"/>
    </source>
</evidence>
<dbReference type="GO" id="GO:0015074">
    <property type="term" value="P:DNA integration"/>
    <property type="evidence" value="ECO:0007669"/>
    <property type="project" value="UniProtKB-KW"/>
</dbReference>
<evidence type="ECO:0000256" key="2">
    <source>
        <dbReference type="ARBA" id="ARBA00022908"/>
    </source>
</evidence>
<dbReference type="Pfam" id="PF00589">
    <property type="entry name" value="Phage_integrase"/>
    <property type="match status" value="1"/>
</dbReference>
<accession>A0A5M6ZAY0</accession>
<dbReference type="SUPFAM" id="SSF56349">
    <property type="entry name" value="DNA breaking-rejoining enzymes"/>
    <property type="match status" value="1"/>
</dbReference>
<evidence type="ECO:0000313" key="8">
    <source>
        <dbReference type="EMBL" id="KAA5801054.1"/>
    </source>
</evidence>
<gene>
    <name evidence="8" type="ORF">F1654_13430</name>
</gene>
<comment type="caution">
    <text evidence="8">The sequence shown here is derived from an EMBL/GenBank/DDBJ whole genome shotgun (WGS) entry which is preliminary data.</text>
</comment>
<dbReference type="InterPro" id="IPR004107">
    <property type="entry name" value="Integrase_SAM-like_N"/>
</dbReference>
<dbReference type="PANTHER" id="PTHR30349:SF64">
    <property type="entry name" value="PROPHAGE INTEGRASE INTD-RELATED"/>
    <property type="match status" value="1"/>
</dbReference>
<dbReference type="Gene3D" id="1.10.150.130">
    <property type="match status" value="1"/>
</dbReference>
<dbReference type="CDD" id="cd01189">
    <property type="entry name" value="INT_ICEBs1_C_like"/>
    <property type="match status" value="1"/>
</dbReference>
<evidence type="ECO:0000256" key="1">
    <source>
        <dbReference type="ARBA" id="ARBA00008857"/>
    </source>
</evidence>
<keyword evidence="2" id="KW-0229">DNA integration</keyword>
<evidence type="ECO:0000256" key="3">
    <source>
        <dbReference type="ARBA" id="ARBA00023125"/>
    </source>
</evidence>
<dbReference type="EMBL" id="VWOJ01000005">
    <property type="protein sequence ID" value="KAA5801054.1"/>
    <property type="molecule type" value="Genomic_DNA"/>
</dbReference>
<evidence type="ECO:0000313" key="9">
    <source>
        <dbReference type="Proteomes" id="UP000325122"/>
    </source>
</evidence>
<dbReference type="InterPro" id="IPR011010">
    <property type="entry name" value="DNA_brk_join_enz"/>
</dbReference>